<organism evidence="6 7">
    <name type="scientific">Flavisolibacter ginsengisoli DSM 18119</name>
    <dbReference type="NCBI Taxonomy" id="1121884"/>
    <lineage>
        <taxon>Bacteria</taxon>
        <taxon>Pseudomonadati</taxon>
        <taxon>Bacteroidota</taxon>
        <taxon>Chitinophagia</taxon>
        <taxon>Chitinophagales</taxon>
        <taxon>Chitinophagaceae</taxon>
        <taxon>Flavisolibacter</taxon>
    </lineage>
</organism>
<dbReference type="Gene3D" id="1.10.287.470">
    <property type="entry name" value="Helix hairpin bin"/>
    <property type="match status" value="1"/>
</dbReference>
<dbReference type="Gene3D" id="2.40.420.20">
    <property type="match status" value="1"/>
</dbReference>
<evidence type="ECO:0000256" key="2">
    <source>
        <dbReference type="SAM" id="Coils"/>
    </source>
</evidence>
<keyword evidence="2" id="KW-0175">Coiled coil</keyword>
<dbReference type="GO" id="GO:1990281">
    <property type="term" value="C:efflux pump complex"/>
    <property type="evidence" value="ECO:0007669"/>
    <property type="project" value="TreeGrafter"/>
</dbReference>
<reference evidence="6 7" key="1">
    <citation type="submission" date="2016-11" db="EMBL/GenBank/DDBJ databases">
        <authorList>
            <person name="Jaros S."/>
            <person name="Januszkiewicz K."/>
            <person name="Wedrychowicz H."/>
        </authorList>
    </citation>
    <scope>NUCLEOTIDE SEQUENCE [LARGE SCALE GENOMIC DNA]</scope>
    <source>
        <strain evidence="6 7">DSM 18119</strain>
    </source>
</reference>
<dbReference type="RefSeq" id="WP_072834290.1">
    <property type="nucleotide sequence ID" value="NZ_FQUU01000003.1"/>
</dbReference>
<dbReference type="PANTHER" id="PTHR30469">
    <property type="entry name" value="MULTIDRUG RESISTANCE PROTEIN MDTA"/>
    <property type="match status" value="1"/>
</dbReference>
<dbReference type="STRING" id="1121884.SAMN02745131_00889"/>
<dbReference type="Pfam" id="PF25989">
    <property type="entry name" value="YknX_C"/>
    <property type="match status" value="1"/>
</dbReference>
<dbReference type="NCBIfam" id="TIGR01730">
    <property type="entry name" value="RND_mfp"/>
    <property type="match status" value="1"/>
</dbReference>
<dbReference type="Gene3D" id="2.40.50.100">
    <property type="match status" value="1"/>
</dbReference>
<evidence type="ECO:0000313" key="6">
    <source>
        <dbReference type="EMBL" id="SHE69497.1"/>
    </source>
</evidence>
<dbReference type="Pfam" id="PF25954">
    <property type="entry name" value="Beta-barrel_RND_2"/>
    <property type="match status" value="1"/>
</dbReference>
<keyword evidence="7" id="KW-1185">Reference proteome</keyword>
<protein>
    <submittedName>
        <fullName evidence="6">RND family efflux transporter, MFP subunit</fullName>
    </submittedName>
</protein>
<dbReference type="InterPro" id="IPR058637">
    <property type="entry name" value="YknX-like_C"/>
</dbReference>
<gene>
    <name evidence="6" type="ORF">SAMN02745131_00889</name>
</gene>
<dbReference type="InterPro" id="IPR058792">
    <property type="entry name" value="Beta-barrel_RND_2"/>
</dbReference>
<name>A0A1M4VKT9_9BACT</name>
<evidence type="ECO:0000259" key="5">
    <source>
        <dbReference type="Pfam" id="PF25989"/>
    </source>
</evidence>
<sequence length="392" mass="42674">MKSKLIGFIIVAILATACGNTKKDSEGSLNDKKAQLEKLKSEQKKINEDIAKLESDIKKADPTAIVTNAKLVSVLPLATTDFSHYIELQGRVDAQNISYVAPPNGQGGIVKALYVTQGQSVRKGQVLARLDDQMIRQQIEPLRVQLASAEDTYRRTKSLWDQGIGTYQQVLSAKTQMESLSKQIGVIQKQASLMTVTAPSSGIADQVNVRVGEMFVGATQAGPQIRIVNTSNLKVVASVPENYLGRVKVGSRIQIVLPEQNNRVIEAVVNVVQKVIDPNTRSFNIEAKIPADASLKPNQVAQIRILDYSAKDVIAIPLNVVQSDENGKYVYVMEKSGDKMIAKKKTVTVGESYADLIEIKSGLAQGEQLITEGYQNLYDGQVIATVAVKPAQ</sequence>
<dbReference type="SUPFAM" id="SSF111369">
    <property type="entry name" value="HlyD-like secretion proteins"/>
    <property type="match status" value="1"/>
</dbReference>
<evidence type="ECO:0000259" key="4">
    <source>
        <dbReference type="Pfam" id="PF25954"/>
    </source>
</evidence>
<evidence type="ECO:0000313" key="7">
    <source>
        <dbReference type="Proteomes" id="UP000184048"/>
    </source>
</evidence>
<evidence type="ECO:0000259" key="3">
    <source>
        <dbReference type="Pfam" id="PF25893"/>
    </source>
</evidence>
<feature type="domain" description="YknX-like C-terminal permuted SH3-like" evidence="5">
    <location>
        <begin position="313"/>
        <end position="383"/>
    </location>
</feature>
<feature type="coiled-coil region" evidence="2">
    <location>
        <begin position="22"/>
        <end position="56"/>
    </location>
</feature>
<evidence type="ECO:0000256" key="1">
    <source>
        <dbReference type="ARBA" id="ARBA00009477"/>
    </source>
</evidence>
<dbReference type="PANTHER" id="PTHR30469:SF15">
    <property type="entry name" value="HLYD FAMILY OF SECRETION PROTEINS"/>
    <property type="match status" value="1"/>
</dbReference>
<feature type="domain" description="CzcB-like alpha-helical hairpin" evidence="3">
    <location>
        <begin position="139"/>
        <end position="179"/>
    </location>
</feature>
<dbReference type="EMBL" id="FQUU01000003">
    <property type="protein sequence ID" value="SHE69497.1"/>
    <property type="molecule type" value="Genomic_DNA"/>
</dbReference>
<dbReference type="Gene3D" id="2.40.30.170">
    <property type="match status" value="1"/>
</dbReference>
<proteinExistence type="inferred from homology"/>
<accession>A0A1M4VKT9</accession>
<dbReference type="Proteomes" id="UP000184048">
    <property type="component" value="Unassembled WGS sequence"/>
</dbReference>
<dbReference type="InterPro" id="IPR006143">
    <property type="entry name" value="RND_pump_MFP"/>
</dbReference>
<comment type="similarity">
    <text evidence="1">Belongs to the membrane fusion protein (MFP) (TC 8.A.1) family.</text>
</comment>
<dbReference type="GO" id="GO:0015562">
    <property type="term" value="F:efflux transmembrane transporter activity"/>
    <property type="evidence" value="ECO:0007669"/>
    <property type="project" value="TreeGrafter"/>
</dbReference>
<dbReference type="PROSITE" id="PS51257">
    <property type="entry name" value="PROKAR_LIPOPROTEIN"/>
    <property type="match status" value="1"/>
</dbReference>
<dbReference type="AlphaFoldDB" id="A0A1M4VKT9"/>
<dbReference type="Pfam" id="PF25893">
    <property type="entry name" value="HH_CzcB"/>
    <property type="match status" value="1"/>
</dbReference>
<feature type="domain" description="CusB-like beta-barrel" evidence="4">
    <location>
        <begin position="235"/>
        <end position="305"/>
    </location>
</feature>
<dbReference type="InterPro" id="IPR058648">
    <property type="entry name" value="HH_CzcB-like"/>
</dbReference>